<dbReference type="KEGG" id="dwd:DSCW_45520"/>
<evidence type="ECO:0000313" key="1">
    <source>
        <dbReference type="EMBL" id="BBO77135.1"/>
    </source>
</evidence>
<sequence length="79" mass="9208">MKDFHSFRKNFINLASQKNAPIEKRRMVTGHTLGSGVDSQVYVVDLPVRQLFEEVISVIDFHKTLKLDFLRESKFVINQ</sequence>
<dbReference type="EMBL" id="AP021875">
    <property type="protein sequence ID" value="BBO77135.1"/>
    <property type="molecule type" value="Genomic_DNA"/>
</dbReference>
<reference evidence="1 2" key="1">
    <citation type="submission" date="2019-11" db="EMBL/GenBank/DDBJ databases">
        <title>Comparative genomics of hydrocarbon-degrading Desulfosarcina strains.</title>
        <authorList>
            <person name="Watanabe M."/>
            <person name="Kojima H."/>
            <person name="Fukui M."/>
        </authorList>
    </citation>
    <scope>NUCLEOTIDE SEQUENCE [LARGE SCALE GENOMIC DNA]</scope>
    <source>
        <strain evidence="1 2">PP31</strain>
    </source>
</reference>
<dbReference type="AlphaFoldDB" id="A0A5K7Z8V7"/>
<gene>
    <name evidence="1" type="ORF">DSCW_45520</name>
</gene>
<name>A0A5K7Z8V7_9BACT</name>
<keyword evidence="2" id="KW-1185">Reference proteome</keyword>
<accession>A0A5K7Z8V7</accession>
<dbReference type="RefSeq" id="WP_155305907.1">
    <property type="nucleotide sequence ID" value="NZ_AP021875.1"/>
</dbReference>
<proteinExistence type="predicted"/>
<organism evidence="1 2">
    <name type="scientific">Desulfosarcina widdelii</name>
    <dbReference type="NCBI Taxonomy" id="947919"/>
    <lineage>
        <taxon>Bacteria</taxon>
        <taxon>Pseudomonadati</taxon>
        <taxon>Thermodesulfobacteriota</taxon>
        <taxon>Desulfobacteria</taxon>
        <taxon>Desulfobacterales</taxon>
        <taxon>Desulfosarcinaceae</taxon>
        <taxon>Desulfosarcina</taxon>
    </lineage>
</organism>
<protein>
    <submittedName>
        <fullName evidence="1">Uncharacterized protein</fullName>
    </submittedName>
</protein>
<evidence type="ECO:0000313" key="2">
    <source>
        <dbReference type="Proteomes" id="UP000427769"/>
    </source>
</evidence>
<dbReference type="Proteomes" id="UP000427769">
    <property type="component" value="Chromosome"/>
</dbReference>